<sequence>MNDVERNHPLHVLKQIFSGIISQIVIIILIFTYVNKRLGFMISILIIVGLIILFVLFYVLAWYKTTYYISENSIFYQKGIMNINKREVPIEKITTIDISQGLFERIFSLSKIKIDTENVKADKSEITLTLTREKALEVKQRLLHDNEETEILNDSNSNERKYKLGFKDLILYSLASNSVFQGLVIILALYNYLDDFEDMTNFDSLEYINKFQFSVYIIVGLILGVFIISLIISFIKNCIKYSYYSVHVENDKLHISHGLISKKNYTFDKKKVKGIHIKQKFIMQLFHVSTIEIESIGYGDEKGERAVLFPFCNDVLRVKIINDLMPEFNYRGEINNPPKKAYIRFFLKKLLLTLIVVCIVTYKVQYGFISLLLLGLAILLGHMQLGNTGIGMSDQLAYMSYGGFRKKQSIVKTSSIQSIKMSHTYFQKRKSVCNYTINIWGKILGKNITVQNVSNHLFKTYIDKL</sequence>
<accession>A0A8J8MAS1</accession>
<gene>
    <name evidence="3" type="ORF">HYG85_11265</name>
</gene>
<feature type="transmembrane region" description="Helical" evidence="1">
    <location>
        <begin position="40"/>
        <end position="63"/>
    </location>
</feature>
<keyword evidence="1" id="KW-1133">Transmembrane helix</keyword>
<evidence type="ECO:0000256" key="1">
    <source>
        <dbReference type="SAM" id="Phobius"/>
    </source>
</evidence>
<reference evidence="3 4" key="1">
    <citation type="submission" date="2020-07" db="EMBL/GenBank/DDBJ databases">
        <title>Vallitalea guaymasensis genome.</title>
        <authorList>
            <person name="Postec A."/>
        </authorList>
    </citation>
    <scope>NUCLEOTIDE SEQUENCE [LARGE SCALE GENOMIC DNA]</scope>
    <source>
        <strain evidence="3 4">Ra1766G1</strain>
    </source>
</reference>
<dbReference type="InterPro" id="IPR005182">
    <property type="entry name" value="YdbS-like_PH"/>
</dbReference>
<dbReference type="Pfam" id="PF03703">
    <property type="entry name" value="bPH_2"/>
    <property type="match status" value="2"/>
</dbReference>
<proteinExistence type="predicted"/>
<feature type="transmembrane region" description="Helical" evidence="1">
    <location>
        <begin position="12"/>
        <end position="34"/>
    </location>
</feature>
<evidence type="ECO:0000313" key="4">
    <source>
        <dbReference type="Proteomes" id="UP000677305"/>
    </source>
</evidence>
<evidence type="ECO:0000313" key="3">
    <source>
        <dbReference type="EMBL" id="QUH29466.1"/>
    </source>
</evidence>
<dbReference type="KEGG" id="vgu:HYG85_11265"/>
<keyword evidence="4" id="KW-1185">Reference proteome</keyword>
<dbReference type="Proteomes" id="UP000677305">
    <property type="component" value="Chromosome"/>
</dbReference>
<keyword evidence="1" id="KW-0472">Membrane</keyword>
<name>A0A8J8MAS1_9FIRM</name>
<feature type="transmembrane region" description="Helical" evidence="1">
    <location>
        <begin position="169"/>
        <end position="193"/>
    </location>
</feature>
<evidence type="ECO:0000259" key="2">
    <source>
        <dbReference type="Pfam" id="PF03703"/>
    </source>
</evidence>
<feature type="transmembrane region" description="Helical" evidence="1">
    <location>
        <begin position="213"/>
        <end position="235"/>
    </location>
</feature>
<dbReference type="AlphaFoldDB" id="A0A8J8MAS1"/>
<dbReference type="InterPro" id="IPR014529">
    <property type="entry name" value="UCP026631"/>
</dbReference>
<dbReference type="PANTHER" id="PTHR34473:SF2">
    <property type="entry name" value="UPF0699 TRANSMEMBRANE PROTEIN YDBT"/>
    <property type="match status" value="1"/>
</dbReference>
<feature type="domain" description="YdbS-like PH" evidence="2">
    <location>
        <begin position="244"/>
        <end position="310"/>
    </location>
</feature>
<organism evidence="3 4">
    <name type="scientific">Vallitalea guaymasensis</name>
    <dbReference type="NCBI Taxonomy" id="1185412"/>
    <lineage>
        <taxon>Bacteria</taxon>
        <taxon>Bacillati</taxon>
        <taxon>Bacillota</taxon>
        <taxon>Clostridia</taxon>
        <taxon>Lachnospirales</taxon>
        <taxon>Vallitaleaceae</taxon>
        <taxon>Vallitalea</taxon>
    </lineage>
</organism>
<feature type="transmembrane region" description="Helical" evidence="1">
    <location>
        <begin position="341"/>
        <end position="362"/>
    </location>
</feature>
<feature type="domain" description="YdbS-like PH" evidence="2">
    <location>
        <begin position="62"/>
        <end position="120"/>
    </location>
</feature>
<protein>
    <submittedName>
        <fullName evidence="3">PH domain-containing protein</fullName>
    </submittedName>
</protein>
<keyword evidence="1" id="KW-0812">Transmembrane</keyword>
<dbReference type="PIRSF" id="PIRSF026631">
    <property type="entry name" value="UCP026631"/>
    <property type="match status" value="1"/>
</dbReference>
<dbReference type="RefSeq" id="WP_212693533.1">
    <property type="nucleotide sequence ID" value="NZ_CP058561.1"/>
</dbReference>
<dbReference type="PANTHER" id="PTHR34473">
    <property type="entry name" value="UPF0699 TRANSMEMBRANE PROTEIN YDBS"/>
    <property type="match status" value="1"/>
</dbReference>
<dbReference type="EMBL" id="CP058561">
    <property type="protein sequence ID" value="QUH29466.1"/>
    <property type="molecule type" value="Genomic_DNA"/>
</dbReference>